<gene>
    <name evidence="6" type="ORF">IWH25_02260</name>
</gene>
<accession>A0A974SPR5</accession>
<dbReference type="EMBL" id="CP064781">
    <property type="protein sequence ID" value="QRJ64202.1"/>
    <property type="molecule type" value="Genomic_DNA"/>
</dbReference>
<comment type="similarity">
    <text evidence="5">Belongs to the 4-toluene sulfonate uptake permease (TSUP) (TC 2.A.102) family.</text>
</comment>
<evidence type="ECO:0000256" key="5">
    <source>
        <dbReference type="RuleBase" id="RU363041"/>
    </source>
</evidence>
<evidence type="ECO:0000313" key="6">
    <source>
        <dbReference type="EMBL" id="QRJ64202.1"/>
    </source>
</evidence>
<dbReference type="RefSeq" id="WP_203387744.1">
    <property type="nucleotide sequence ID" value="NZ_CP064781.1"/>
</dbReference>
<evidence type="ECO:0000256" key="3">
    <source>
        <dbReference type="ARBA" id="ARBA00022989"/>
    </source>
</evidence>
<keyword evidence="7" id="KW-1185">Reference proteome</keyword>
<organism evidence="6 7">
    <name type="scientific">Azospira restricta</name>
    <dbReference type="NCBI Taxonomy" id="404405"/>
    <lineage>
        <taxon>Bacteria</taxon>
        <taxon>Pseudomonadati</taxon>
        <taxon>Pseudomonadota</taxon>
        <taxon>Betaproteobacteria</taxon>
        <taxon>Rhodocyclales</taxon>
        <taxon>Rhodocyclaceae</taxon>
        <taxon>Azospira</taxon>
    </lineage>
</organism>
<dbReference type="Pfam" id="PF01925">
    <property type="entry name" value="TauE"/>
    <property type="match status" value="1"/>
</dbReference>
<evidence type="ECO:0000256" key="4">
    <source>
        <dbReference type="ARBA" id="ARBA00023136"/>
    </source>
</evidence>
<feature type="transmembrane region" description="Helical" evidence="5">
    <location>
        <begin position="7"/>
        <end position="33"/>
    </location>
</feature>
<dbReference type="KEGG" id="ares:IWH25_02260"/>
<protein>
    <recommendedName>
        <fullName evidence="5">Probable membrane transporter protein</fullName>
    </recommendedName>
</protein>
<keyword evidence="2 5" id="KW-0812">Transmembrane</keyword>
<keyword evidence="3 5" id="KW-1133">Transmembrane helix</keyword>
<evidence type="ECO:0000256" key="1">
    <source>
        <dbReference type="ARBA" id="ARBA00004141"/>
    </source>
</evidence>
<dbReference type="InterPro" id="IPR002781">
    <property type="entry name" value="TM_pro_TauE-like"/>
</dbReference>
<feature type="transmembrane region" description="Helical" evidence="5">
    <location>
        <begin position="104"/>
        <end position="125"/>
    </location>
</feature>
<evidence type="ECO:0000313" key="7">
    <source>
        <dbReference type="Proteomes" id="UP000663444"/>
    </source>
</evidence>
<sequence length="265" mass="26743">MLIAAYLATGVVAGFFAGLLGVGGGVIMVPALAMTLGAAGLPDGYLLQVALGTSMATILFTSLSSLRAHHRHGAVLWPVVRDFVPGILLGTGLGTLLARHLPTQALALFFAAFMVLVALQMALGLRTQPQRALPGRLGVGAAAAGIGAVSALAAIGGGAMTVPFLSWCNVPVRQAVGTSAAVGFPIALGGTVGYVVNGLAVGTLPAGSLGFVYLPALLWVALASALTAPLGARLAHRLPGAVLRRIFAALLLVLAAKMLWRLFAD</sequence>
<name>A0A974SPR5_9RHOO</name>
<feature type="transmembrane region" description="Helical" evidence="5">
    <location>
        <begin position="75"/>
        <end position="98"/>
    </location>
</feature>
<reference evidence="6" key="1">
    <citation type="submission" date="2020-11" db="EMBL/GenBank/DDBJ databases">
        <title>Azospira restricta DSM 18626 genome sequence.</title>
        <authorList>
            <person name="Moe W.M."/>
        </authorList>
    </citation>
    <scope>NUCLEOTIDE SEQUENCE</scope>
    <source>
        <strain evidence="6">DSM 18626</strain>
    </source>
</reference>
<evidence type="ECO:0000256" key="2">
    <source>
        <dbReference type="ARBA" id="ARBA00022692"/>
    </source>
</evidence>
<feature type="transmembrane region" description="Helical" evidence="5">
    <location>
        <begin position="180"/>
        <end position="204"/>
    </location>
</feature>
<dbReference type="PANTHER" id="PTHR43483:SF3">
    <property type="entry name" value="MEMBRANE TRANSPORTER PROTEIN HI_0806-RELATED"/>
    <property type="match status" value="1"/>
</dbReference>
<dbReference type="AlphaFoldDB" id="A0A974SPR5"/>
<dbReference type="GO" id="GO:0005886">
    <property type="term" value="C:plasma membrane"/>
    <property type="evidence" value="ECO:0007669"/>
    <property type="project" value="UniProtKB-SubCell"/>
</dbReference>
<dbReference type="PANTHER" id="PTHR43483">
    <property type="entry name" value="MEMBRANE TRANSPORTER PROTEIN HI_0806-RELATED"/>
    <property type="match status" value="1"/>
</dbReference>
<dbReference type="Proteomes" id="UP000663444">
    <property type="component" value="Chromosome"/>
</dbReference>
<feature type="transmembrane region" description="Helical" evidence="5">
    <location>
        <begin position="242"/>
        <end position="260"/>
    </location>
</feature>
<comment type="subcellular location">
    <subcellularLocation>
        <location evidence="5">Cell membrane</location>
        <topology evidence="5">Multi-pass membrane protein</topology>
    </subcellularLocation>
    <subcellularLocation>
        <location evidence="1">Membrane</location>
        <topology evidence="1">Multi-pass membrane protein</topology>
    </subcellularLocation>
</comment>
<feature type="transmembrane region" description="Helical" evidence="5">
    <location>
        <begin position="211"/>
        <end position="230"/>
    </location>
</feature>
<proteinExistence type="inferred from homology"/>
<keyword evidence="5" id="KW-1003">Cell membrane</keyword>
<feature type="transmembrane region" description="Helical" evidence="5">
    <location>
        <begin position="137"/>
        <end position="160"/>
    </location>
</feature>
<keyword evidence="4 5" id="KW-0472">Membrane</keyword>
<feature type="transmembrane region" description="Helical" evidence="5">
    <location>
        <begin position="45"/>
        <end position="63"/>
    </location>
</feature>